<keyword evidence="2" id="KW-1185">Reference proteome</keyword>
<dbReference type="EMBL" id="CP007128">
    <property type="protein sequence ID" value="AHG91788.1"/>
    <property type="molecule type" value="Genomic_DNA"/>
</dbReference>
<dbReference type="FunCoup" id="W0RQH6">
    <property type="interactions" value="3"/>
</dbReference>
<dbReference type="AlphaFoldDB" id="W0RQH6"/>
<reference evidence="1 2" key="1">
    <citation type="journal article" date="2014" name="Genome Announc.">
        <title>Genome Sequence and Methylome of Soil Bacterium Gemmatirosa kalamazoonensis KBS708T, a Member of the Rarely Cultivated Gemmatimonadetes Phylum.</title>
        <authorList>
            <person name="Debruyn J.M."/>
            <person name="Radosevich M."/>
            <person name="Wommack K.E."/>
            <person name="Polson S.W."/>
            <person name="Hauser L.J."/>
            <person name="Fawaz M.N."/>
            <person name="Korlach J."/>
            <person name="Tsai Y.C."/>
        </authorList>
    </citation>
    <scope>NUCLEOTIDE SEQUENCE [LARGE SCALE GENOMIC DNA]</scope>
    <source>
        <strain evidence="1 2">KBS708</strain>
    </source>
</reference>
<evidence type="ECO:0000313" key="2">
    <source>
        <dbReference type="Proteomes" id="UP000019151"/>
    </source>
</evidence>
<dbReference type="Proteomes" id="UP000019151">
    <property type="component" value="Chromosome"/>
</dbReference>
<dbReference type="SUPFAM" id="SSF53756">
    <property type="entry name" value="UDP-Glycosyltransferase/glycogen phosphorylase"/>
    <property type="match status" value="1"/>
</dbReference>
<dbReference type="KEGG" id="gba:J421_4251"/>
<dbReference type="PANTHER" id="PTHR12526:SF630">
    <property type="entry name" value="GLYCOSYLTRANSFERASE"/>
    <property type="match status" value="1"/>
</dbReference>
<name>W0RQH6_9BACT</name>
<evidence type="ECO:0000313" key="1">
    <source>
        <dbReference type="EMBL" id="AHG91788.1"/>
    </source>
</evidence>
<dbReference type="InParanoid" id="W0RQH6"/>
<dbReference type="Gene3D" id="3.40.50.2000">
    <property type="entry name" value="Glycogen Phosphorylase B"/>
    <property type="match status" value="1"/>
</dbReference>
<organism evidence="1 2">
    <name type="scientific">Gemmatirosa kalamazoonensis</name>
    <dbReference type="NCBI Taxonomy" id="861299"/>
    <lineage>
        <taxon>Bacteria</taxon>
        <taxon>Pseudomonadati</taxon>
        <taxon>Gemmatimonadota</taxon>
        <taxon>Gemmatimonadia</taxon>
        <taxon>Gemmatimonadales</taxon>
        <taxon>Gemmatimonadaceae</taxon>
        <taxon>Gemmatirosa</taxon>
    </lineage>
</organism>
<dbReference type="HOGENOM" id="CLU_041132_2_0_0"/>
<dbReference type="eggNOG" id="COG0438">
    <property type="taxonomic scope" value="Bacteria"/>
</dbReference>
<dbReference type="PANTHER" id="PTHR12526">
    <property type="entry name" value="GLYCOSYLTRANSFERASE"/>
    <property type="match status" value="1"/>
</dbReference>
<dbReference type="STRING" id="861299.J421_4251"/>
<dbReference type="Pfam" id="PF13692">
    <property type="entry name" value="Glyco_trans_1_4"/>
    <property type="match status" value="1"/>
</dbReference>
<gene>
    <name evidence="1" type="ORF">J421_4251</name>
</gene>
<protein>
    <submittedName>
        <fullName evidence="1">Glycosyltransferase</fullName>
    </submittedName>
</protein>
<keyword evidence="1" id="KW-0808">Transferase</keyword>
<accession>W0RQH6</accession>
<proteinExistence type="predicted"/>
<dbReference type="GO" id="GO:0016740">
    <property type="term" value="F:transferase activity"/>
    <property type="evidence" value="ECO:0007669"/>
    <property type="project" value="UniProtKB-KW"/>
</dbReference>
<sequence>MHFGWALCRVSARGGVPDTESVVMIRTDRSDRATRVVPTFDAPLIVHSHLRWDFVWQRPQQLLSRFAESVPVLFVEEPLFADDLSHARLDLSTPAPNVTRAVPVLPATLRDHGDRALAEVRTLLLAALARGGALGGRFTAPVQWFYTPMPAPTMIGAFGERGIVYDCMDELSKFRFAPRELVDRERMLMARADVVFTGGHKLWLSKSKRHPNVHFFGCGVDSAHFAKARRSDLPRPTDLADVDAPILGYYGVIDERIDYDLVRGLAEAHPDCVVAMVGPVVKVDPRELPQAPNIRWLGQKPYAELPMYAKAFDVCLMPFALNEATEYINPTKTLEYMAAGKPIVSTPIADVLHHFTPVVSVADTVQDFAAAVRVALTAPDPELIARGIGMAKEHTWDSIVARMCAIIVDALDATDLVDAHLAPFAAGATKPAAAPARRAVPPLLEAVGGEGMTA</sequence>